<evidence type="ECO:0000313" key="3">
    <source>
        <dbReference type="Proteomes" id="UP001159405"/>
    </source>
</evidence>
<accession>A0ABN8NXC3</accession>
<comment type="caution">
    <text evidence="2">The sequence shown here is derived from an EMBL/GenBank/DDBJ whole genome shotgun (WGS) entry which is preliminary data.</text>
</comment>
<dbReference type="Proteomes" id="UP001159405">
    <property type="component" value="Unassembled WGS sequence"/>
</dbReference>
<evidence type="ECO:0000313" key="2">
    <source>
        <dbReference type="EMBL" id="CAH3125804.1"/>
    </source>
</evidence>
<keyword evidence="3" id="KW-1185">Reference proteome</keyword>
<proteinExistence type="predicted"/>
<sequence>MAETLLEEGECSRKRIETQIIVHQLPRPISARLKLLLASTIVLFSGQEVRKETDFLRDQMNREGESCAANQAFNNTSASPMTSAQWQNVSLNNGERGQKNDQSQGCPDTYENMITRMEEIEKTLAAIKETATKASVRCHMLNVDVVTMFNPEMMDMLTQTVEQCENCIKGMESLSPNDS</sequence>
<feature type="coiled-coil region" evidence="1">
    <location>
        <begin position="110"/>
        <end position="137"/>
    </location>
</feature>
<protein>
    <submittedName>
        <fullName evidence="2">Uncharacterized protein</fullName>
    </submittedName>
</protein>
<dbReference type="EMBL" id="CALNXK010000041">
    <property type="protein sequence ID" value="CAH3125804.1"/>
    <property type="molecule type" value="Genomic_DNA"/>
</dbReference>
<evidence type="ECO:0000256" key="1">
    <source>
        <dbReference type="SAM" id="Coils"/>
    </source>
</evidence>
<reference evidence="2 3" key="1">
    <citation type="submission" date="2022-05" db="EMBL/GenBank/DDBJ databases">
        <authorList>
            <consortium name="Genoscope - CEA"/>
            <person name="William W."/>
        </authorList>
    </citation>
    <scope>NUCLEOTIDE SEQUENCE [LARGE SCALE GENOMIC DNA]</scope>
</reference>
<name>A0ABN8NXC3_9CNID</name>
<keyword evidence="1" id="KW-0175">Coiled coil</keyword>
<organism evidence="2 3">
    <name type="scientific">Porites lobata</name>
    <dbReference type="NCBI Taxonomy" id="104759"/>
    <lineage>
        <taxon>Eukaryota</taxon>
        <taxon>Metazoa</taxon>
        <taxon>Cnidaria</taxon>
        <taxon>Anthozoa</taxon>
        <taxon>Hexacorallia</taxon>
        <taxon>Scleractinia</taxon>
        <taxon>Fungiina</taxon>
        <taxon>Poritidae</taxon>
        <taxon>Porites</taxon>
    </lineage>
</organism>
<gene>
    <name evidence="2" type="ORF">PLOB_00032015</name>
</gene>